<comment type="function">
    <text evidence="1">Condenses 4-methyl-5-(beta-hydroxyethyl)thiazole monophosphate (THZ-P) and 2-methyl-4-amino-5-hydroxymethyl pyrimidine pyrophosphate (HMP-PP) to form thiamine monophosphate (TMP).</text>
</comment>
<evidence type="ECO:0000313" key="7">
    <source>
        <dbReference type="Proteomes" id="UP000660339"/>
    </source>
</evidence>
<accession>A0A8J3PFI7</accession>
<proteinExistence type="predicted"/>
<evidence type="ECO:0000313" key="6">
    <source>
        <dbReference type="EMBL" id="GIG13271.1"/>
    </source>
</evidence>
<name>A0A8J3PFI7_9ACTN</name>
<dbReference type="CDD" id="cd00564">
    <property type="entry name" value="TMP_TenI"/>
    <property type="match status" value="1"/>
</dbReference>
<dbReference type="AlphaFoldDB" id="A0A8J3PFI7"/>
<dbReference type="InterPro" id="IPR036206">
    <property type="entry name" value="ThiamineP_synth_sf"/>
</dbReference>
<evidence type="ECO:0000256" key="4">
    <source>
        <dbReference type="SAM" id="MobiDB-lite"/>
    </source>
</evidence>
<reference evidence="6" key="1">
    <citation type="submission" date="2021-01" db="EMBL/GenBank/DDBJ databases">
        <title>Whole genome shotgun sequence of Catellatospora methionotrophica NBRC 14553.</title>
        <authorList>
            <person name="Komaki H."/>
            <person name="Tamura T."/>
        </authorList>
    </citation>
    <scope>NUCLEOTIDE SEQUENCE</scope>
    <source>
        <strain evidence="6">NBRC 14553</strain>
    </source>
</reference>
<evidence type="ECO:0000256" key="3">
    <source>
        <dbReference type="ARBA" id="ARBA00022977"/>
    </source>
</evidence>
<dbReference type="GO" id="GO:0009228">
    <property type="term" value="P:thiamine biosynthetic process"/>
    <property type="evidence" value="ECO:0007669"/>
    <property type="project" value="UniProtKB-KW"/>
</dbReference>
<keyword evidence="3" id="KW-0784">Thiamine biosynthesis</keyword>
<comment type="caution">
    <text evidence="6">The sequence shown here is derived from an EMBL/GenBank/DDBJ whole genome shotgun (WGS) entry which is preliminary data.</text>
</comment>
<feature type="domain" description="Thiamine phosphate synthase/TenI" evidence="5">
    <location>
        <begin position="74"/>
        <end position="242"/>
    </location>
</feature>
<dbReference type="GO" id="GO:0004789">
    <property type="term" value="F:thiamine-phosphate diphosphorylase activity"/>
    <property type="evidence" value="ECO:0007669"/>
    <property type="project" value="TreeGrafter"/>
</dbReference>
<dbReference type="GO" id="GO:0005737">
    <property type="term" value="C:cytoplasm"/>
    <property type="evidence" value="ECO:0007669"/>
    <property type="project" value="TreeGrafter"/>
</dbReference>
<dbReference type="InterPro" id="IPR013785">
    <property type="entry name" value="Aldolase_TIM"/>
</dbReference>
<evidence type="ECO:0000256" key="2">
    <source>
        <dbReference type="ARBA" id="ARBA00004948"/>
    </source>
</evidence>
<dbReference type="InterPro" id="IPR022998">
    <property type="entry name" value="ThiamineP_synth_TenI"/>
</dbReference>
<sequence length="275" mass="27725">MVTAQSRDAARPGGVTGEPAPGGVTPTGRVGTTPSGELGVGDAPTGRVGATPSGEFEPGDVGRTGRVGALGGVVVVTDRRQAALPLVDVVAGVVTGGARVVLLREKDLPRAQRLRLAVALRALLRPVAGLLIVAGQDTLDGEALHLRAGAVAPLGRPRLLGRSCHDEAAVGRLSTEDYVTLSPVHPSRSKPGYGPPLEIAGLRRLAARTGRPVLALGGIETSEQVAACREAGVAGVAVMGALMRAADPAAAYARMCAAWDGVCDGSSRDGGRVLA</sequence>
<protein>
    <recommendedName>
        <fullName evidence="5">Thiamine phosphate synthase/TenI domain-containing protein</fullName>
    </recommendedName>
</protein>
<dbReference type="Proteomes" id="UP000660339">
    <property type="component" value="Unassembled WGS sequence"/>
</dbReference>
<dbReference type="SUPFAM" id="SSF51391">
    <property type="entry name" value="Thiamin phosphate synthase"/>
    <property type="match status" value="1"/>
</dbReference>
<dbReference type="EMBL" id="BONJ01000006">
    <property type="protein sequence ID" value="GIG13271.1"/>
    <property type="molecule type" value="Genomic_DNA"/>
</dbReference>
<evidence type="ECO:0000256" key="1">
    <source>
        <dbReference type="ARBA" id="ARBA00003814"/>
    </source>
</evidence>
<gene>
    <name evidence="6" type="ORF">Cme02nite_16030</name>
</gene>
<feature type="region of interest" description="Disordered" evidence="4">
    <location>
        <begin position="1"/>
        <end position="62"/>
    </location>
</feature>
<dbReference type="Pfam" id="PF02581">
    <property type="entry name" value="TMP-TENI"/>
    <property type="match status" value="1"/>
</dbReference>
<organism evidence="6 7">
    <name type="scientific">Catellatospora methionotrophica</name>
    <dbReference type="NCBI Taxonomy" id="121620"/>
    <lineage>
        <taxon>Bacteria</taxon>
        <taxon>Bacillati</taxon>
        <taxon>Actinomycetota</taxon>
        <taxon>Actinomycetes</taxon>
        <taxon>Micromonosporales</taxon>
        <taxon>Micromonosporaceae</taxon>
        <taxon>Catellatospora</taxon>
    </lineage>
</organism>
<dbReference type="Gene3D" id="3.20.20.70">
    <property type="entry name" value="Aldolase class I"/>
    <property type="match status" value="1"/>
</dbReference>
<dbReference type="PANTHER" id="PTHR20857">
    <property type="entry name" value="THIAMINE-PHOSPHATE PYROPHOSPHORYLASE"/>
    <property type="match status" value="1"/>
</dbReference>
<evidence type="ECO:0000259" key="5">
    <source>
        <dbReference type="Pfam" id="PF02581"/>
    </source>
</evidence>
<keyword evidence="7" id="KW-1185">Reference proteome</keyword>
<dbReference type="PANTHER" id="PTHR20857:SF15">
    <property type="entry name" value="THIAMINE-PHOSPHATE SYNTHASE"/>
    <property type="match status" value="1"/>
</dbReference>
<comment type="pathway">
    <text evidence="2">Cofactor biosynthesis; thiamine diphosphate biosynthesis.</text>
</comment>
<feature type="compositionally biased region" description="Low complexity" evidence="4">
    <location>
        <begin position="19"/>
        <end position="34"/>
    </location>
</feature>